<dbReference type="GeneID" id="80426509"/>
<evidence type="ECO:0000313" key="1">
    <source>
        <dbReference type="EMBL" id="KAF0821592.1"/>
    </source>
</evidence>
<protein>
    <submittedName>
        <fullName evidence="1">Uncharacterized protein</fullName>
    </submittedName>
</protein>
<sequence length="40" mass="4366">MAAIGSAVRKTFYLKLCLFPLPLTKSKVAGQKIKDGNKND</sequence>
<reference evidence="1 2" key="1">
    <citation type="journal article" date="2020" name="G3 (Bethesda)">
        <title>Whole Genome Sequencing and Comparative Genomics of Two Nematicidal Bacillus Strains Reveals a Wide Range of Possible Virulence Factors.</title>
        <authorList>
            <person name="Susic N."/>
            <person name="Janezic S."/>
            <person name="Rupnik M."/>
            <person name="Geric Stare B."/>
        </authorList>
    </citation>
    <scope>NUCLEOTIDE SEQUENCE [LARGE SCALE GENOMIC DNA]</scope>
    <source>
        <strain evidence="1 2">I-1582</strain>
    </source>
</reference>
<comment type="caution">
    <text evidence="1">The sequence shown here is derived from an EMBL/GenBank/DDBJ whole genome shotgun (WGS) entry which is preliminary data.</text>
</comment>
<dbReference type="RefSeq" id="WP_268875324.1">
    <property type="nucleotide sequence ID" value="NZ_JARMFD010000142.1"/>
</dbReference>
<dbReference type="AlphaFoldDB" id="A0A380XBZ0"/>
<name>A0A380XBZ0_CYTFI</name>
<proteinExistence type="predicted"/>
<dbReference type="Proteomes" id="UP000465778">
    <property type="component" value="Unassembled WGS sequence"/>
</dbReference>
<organism evidence="1 2">
    <name type="scientific">Cytobacillus firmus</name>
    <name type="common">Bacillus firmus</name>
    <dbReference type="NCBI Taxonomy" id="1399"/>
    <lineage>
        <taxon>Bacteria</taxon>
        <taxon>Bacillati</taxon>
        <taxon>Bacillota</taxon>
        <taxon>Bacilli</taxon>
        <taxon>Bacillales</taxon>
        <taxon>Bacillaceae</taxon>
        <taxon>Cytobacillus</taxon>
    </lineage>
</organism>
<accession>A0A380XBZ0</accession>
<evidence type="ECO:0000313" key="2">
    <source>
        <dbReference type="Proteomes" id="UP000465778"/>
    </source>
</evidence>
<dbReference type="EMBL" id="VDEM01000095">
    <property type="protein sequence ID" value="KAF0821592.1"/>
    <property type="molecule type" value="Genomic_DNA"/>
</dbReference>
<gene>
    <name evidence="1" type="ORF">KIS1582_4658</name>
</gene>